<feature type="region of interest" description="Disordered" evidence="2">
    <location>
        <begin position="550"/>
        <end position="622"/>
    </location>
</feature>
<dbReference type="Proteomes" id="UP001181693">
    <property type="component" value="Unassembled WGS sequence"/>
</dbReference>
<feature type="compositionally biased region" description="Polar residues" evidence="2">
    <location>
        <begin position="719"/>
        <end position="741"/>
    </location>
</feature>
<dbReference type="InterPro" id="IPR029332">
    <property type="entry name" value="PEHE_dom"/>
</dbReference>
<protein>
    <recommendedName>
        <fullName evidence="3">PEHE domain-containing protein</fullName>
    </recommendedName>
</protein>
<dbReference type="Pfam" id="PF15275">
    <property type="entry name" value="PEHE"/>
    <property type="match status" value="1"/>
</dbReference>
<evidence type="ECO:0000313" key="4">
    <source>
        <dbReference type="EMBL" id="DBA19980.1"/>
    </source>
</evidence>
<keyword evidence="1" id="KW-0175">Coiled coil</keyword>
<feature type="region of interest" description="Disordered" evidence="2">
    <location>
        <begin position="311"/>
        <end position="352"/>
    </location>
</feature>
<dbReference type="PROSITE" id="PS52052">
    <property type="entry name" value="PEHE"/>
    <property type="match status" value="1"/>
</dbReference>
<evidence type="ECO:0000313" key="5">
    <source>
        <dbReference type="Proteomes" id="UP001181693"/>
    </source>
</evidence>
<feature type="region of interest" description="Disordered" evidence="2">
    <location>
        <begin position="702"/>
        <end position="746"/>
    </location>
</feature>
<feature type="coiled-coil region" evidence="1">
    <location>
        <begin position="123"/>
        <end position="150"/>
    </location>
</feature>
<keyword evidence="5" id="KW-1185">Reference proteome</keyword>
<accession>A0AAV3A976</accession>
<dbReference type="AlphaFoldDB" id="A0AAV3A976"/>
<organism evidence="4 5">
    <name type="scientific">Pyxicephalus adspersus</name>
    <name type="common">African bullfrog</name>
    <dbReference type="NCBI Taxonomy" id="30357"/>
    <lineage>
        <taxon>Eukaryota</taxon>
        <taxon>Metazoa</taxon>
        <taxon>Chordata</taxon>
        <taxon>Craniata</taxon>
        <taxon>Vertebrata</taxon>
        <taxon>Euteleostomi</taxon>
        <taxon>Amphibia</taxon>
        <taxon>Batrachia</taxon>
        <taxon>Anura</taxon>
        <taxon>Neobatrachia</taxon>
        <taxon>Ranoidea</taxon>
        <taxon>Pyxicephalidae</taxon>
        <taxon>Pyxicephalinae</taxon>
        <taxon>Pyxicephalus</taxon>
    </lineage>
</organism>
<dbReference type="GO" id="GO:0035035">
    <property type="term" value="F:histone acetyltransferase binding"/>
    <property type="evidence" value="ECO:0007669"/>
    <property type="project" value="TreeGrafter"/>
</dbReference>
<feature type="compositionally biased region" description="Polar residues" evidence="2">
    <location>
        <begin position="572"/>
        <end position="612"/>
    </location>
</feature>
<dbReference type="EMBL" id="DYDO01000008">
    <property type="protein sequence ID" value="DBA19980.1"/>
    <property type="molecule type" value="Genomic_DNA"/>
</dbReference>
<sequence>MIGKGTMCLAKIEKDNCRQRFFTSTDNHLFFAERKVKRKLFPGTVSQVLADVNKFWDLSVTEAEGMHGSPGPKYRLHGRIEGECLSVPLASIYSSPDFTNQEKRPQTLPNKENQVKSPLMRCLNQQQVLINRAERNRKRLQMLLASIFAENCRQQISDFVSFQSKKTKLNSNPNGLLSNDTKINDDASGPSNVATITCNHWKKQDFKKYKMTSAAGKLSESMPGILANFERQLDSDATESSSDEDWDEKTEKIYNSKAELNWLSIRASVGSRWAWLQGKISELEYQIQELDQLHNQLRSQKEALVFEEPSDSILKRNTHSPGHSLRPAGRLATPREGTNLSSPRDLEMSPSSPTMLLRNIEKQSAQLSEMFSSLMAFSPITLSPKSHSKSEYGAPGFPAVGRMPEHKVESPWFNGFSQKQPKERKRIHAKGSSTFGSSSARTRPLQLYHKRNLYIIGSECTAMLSHKAVYCCNESVQISNPSSTWTCCDKLQKPVLAKSNVCELEPHFHPVLSLPSDIPLCLHLGSLLKNREIRGDAVDNNLFLKEENGHQLHDTHSSPESVYDPCKDEGSSSKVNDSADTVTLNSFNNATQTEDSSTMTPTSQKSSSQTRDSVVGSGKRRLRSGSSYDIDNIVIPMNLVAPIKLEKLQYKEIITPSYKEVIYKPLDIPPNEELEDLSDDAYSRRHEKYEQREKGRWSFWQNNKCPKKSRSHEEDSPGYFSQISCDTKSPNRNEPQNQQLDELQHDKVEQWERRVFPLTEAALALVNTHKEIQNSSITTHVENREPPITVQ</sequence>
<evidence type="ECO:0000256" key="2">
    <source>
        <dbReference type="SAM" id="MobiDB-lite"/>
    </source>
</evidence>
<gene>
    <name evidence="4" type="ORF">GDO54_015723</name>
</gene>
<evidence type="ECO:0000256" key="1">
    <source>
        <dbReference type="SAM" id="Coils"/>
    </source>
</evidence>
<reference evidence="4" key="1">
    <citation type="thesis" date="2020" institute="ProQuest LLC" country="789 East Eisenhower Parkway, Ann Arbor, MI, USA">
        <title>Comparative Genomics and Chromosome Evolution.</title>
        <authorList>
            <person name="Mudd A.B."/>
        </authorList>
    </citation>
    <scope>NUCLEOTIDE SEQUENCE</scope>
    <source>
        <strain evidence="4">1538</strain>
        <tissue evidence="4">Blood</tissue>
    </source>
</reference>
<dbReference type="PANTHER" id="PTHR22443:SF16">
    <property type="entry name" value="KAT8 REGULATORY NSL COMPLEX SUBUNIT 1-LIKE PROTEIN"/>
    <property type="match status" value="1"/>
</dbReference>
<dbReference type="InterPro" id="IPR026180">
    <property type="entry name" value="NSL1"/>
</dbReference>
<dbReference type="Gene3D" id="6.10.250.3170">
    <property type="match status" value="1"/>
</dbReference>
<comment type="caution">
    <text evidence="4">The sequence shown here is derived from an EMBL/GenBank/DDBJ whole genome shotgun (WGS) entry which is preliminary data.</text>
</comment>
<dbReference type="SMART" id="SM01300">
    <property type="entry name" value="PEHE"/>
    <property type="match status" value="1"/>
</dbReference>
<evidence type="ECO:0000259" key="3">
    <source>
        <dbReference type="PROSITE" id="PS52052"/>
    </source>
</evidence>
<feature type="domain" description="PEHE" evidence="3">
    <location>
        <begin position="652"/>
        <end position="779"/>
    </location>
</feature>
<name>A0AAV3A976_PYXAD</name>
<dbReference type="GO" id="GO:0044545">
    <property type="term" value="C:NSL complex"/>
    <property type="evidence" value="ECO:0007669"/>
    <property type="project" value="TreeGrafter"/>
</dbReference>
<proteinExistence type="predicted"/>
<dbReference type="PANTHER" id="PTHR22443">
    <property type="entry name" value="NON-SPECIFIC LETHAL 1, ISOFORM M"/>
    <property type="match status" value="1"/>
</dbReference>
<feature type="region of interest" description="Disordered" evidence="2">
    <location>
        <begin position="772"/>
        <end position="791"/>
    </location>
</feature>